<protein>
    <submittedName>
        <fullName evidence="3">Uncharacterized protein</fullName>
    </submittedName>
</protein>
<evidence type="ECO:0000313" key="4">
    <source>
        <dbReference type="Proteomes" id="UP000794436"/>
    </source>
</evidence>
<accession>A0A8K1CS45</accession>
<gene>
    <name evidence="3" type="ORF">Poli38472_007402</name>
</gene>
<reference evidence="3" key="1">
    <citation type="submission" date="2019-03" db="EMBL/GenBank/DDBJ databases">
        <title>Long read genome sequence of the mycoparasitic Pythium oligandrum ATCC 38472 isolated from sugarbeet rhizosphere.</title>
        <authorList>
            <person name="Gaulin E."/>
        </authorList>
    </citation>
    <scope>NUCLEOTIDE SEQUENCE</scope>
    <source>
        <strain evidence="3">ATCC 38472_TT</strain>
    </source>
</reference>
<feature type="compositionally biased region" description="Basic and acidic residues" evidence="2">
    <location>
        <begin position="644"/>
        <end position="656"/>
    </location>
</feature>
<feature type="compositionally biased region" description="Polar residues" evidence="2">
    <location>
        <begin position="698"/>
        <end position="713"/>
    </location>
</feature>
<dbReference type="Proteomes" id="UP000794436">
    <property type="component" value="Unassembled WGS sequence"/>
</dbReference>
<dbReference type="AlphaFoldDB" id="A0A8K1CS45"/>
<feature type="region of interest" description="Disordered" evidence="2">
    <location>
        <begin position="190"/>
        <end position="211"/>
    </location>
</feature>
<comment type="caution">
    <text evidence="3">The sequence shown here is derived from an EMBL/GenBank/DDBJ whole genome shotgun (WGS) entry which is preliminary data.</text>
</comment>
<dbReference type="PROSITE" id="PS50096">
    <property type="entry name" value="IQ"/>
    <property type="match status" value="1"/>
</dbReference>
<evidence type="ECO:0000256" key="2">
    <source>
        <dbReference type="SAM" id="MobiDB-lite"/>
    </source>
</evidence>
<feature type="coiled-coil region" evidence="1">
    <location>
        <begin position="98"/>
        <end position="125"/>
    </location>
</feature>
<dbReference type="OrthoDB" id="2148418at2759"/>
<feature type="compositionally biased region" description="Acidic residues" evidence="2">
    <location>
        <begin position="835"/>
        <end position="845"/>
    </location>
</feature>
<proteinExistence type="predicted"/>
<feature type="region of interest" description="Disordered" evidence="2">
    <location>
        <begin position="644"/>
        <end position="738"/>
    </location>
</feature>
<feature type="compositionally biased region" description="Acidic residues" evidence="2">
    <location>
        <begin position="675"/>
        <end position="691"/>
    </location>
</feature>
<dbReference type="Gene3D" id="1.20.5.190">
    <property type="match status" value="1"/>
</dbReference>
<organism evidence="3 4">
    <name type="scientific">Pythium oligandrum</name>
    <name type="common">Mycoparasitic fungus</name>
    <dbReference type="NCBI Taxonomy" id="41045"/>
    <lineage>
        <taxon>Eukaryota</taxon>
        <taxon>Sar</taxon>
        <taxon>Stramenopiles</taxon>
        <taxon>Oomycota</taxon>
        <taxon>Peronosporomycetes</taxon>
        <taxon>Pythiales</taxon>
        <taxon>Pythiaceae</taxon>
        <taxon>Pythium</taxon>
    </lineage>
</organism>
<feature type="compositionally biased region" description="Pro residues" evidence="2">
    <location>
        <begin position="1"/>
        <end position="10"/>
    </location>
</feature>
<evidence type="ECO:0000256" key="1">
    <source>
        <dbReference type="SAM" id="Coils"/>
    </source>
</evidence>
<keyword evidence="4" id="KW-1185">Reference proteome</keyword>
<name>A0A8K1CS45_PYTOL</name>
<sequence>MSAIRPPPRDPGALEAAPRRGLHIPSPPLIEDQERATSVVDINTTTEKEASEWSLDVAINVLDTIAKDSEFINEAFDQREELLQYHQELAMNAAPANAQHAQAAIDHLRATIETLRVELERERRVKGGITQDLGGRDMEKGLTLSLPRVEKKSNVLSSHLVKSPLAIKMTSSSRDSDGWCNVLGRQTETRLLRNRGNGSSSPASHPGKSLRDDIELQTMSTSVQHISNREEKLRETLREKDYWQQEYKLMREQVVEEKLRQVDLFHRLEQQRREQLGRNDDLERALREAQLENQLFKSQLSEARIKIVHQSKAAEQLVRQAKEEKERLVCSIAETRQKFKEWKDGEAATLKAARDQAVHTLKTEYELKIARHHQEKQKLRDKVKDLEVSLRLLQRDRNLSPQELSMRKAAILGGRDGGATAEAELIEAHCRIKELEALLNHAKEYQKRQENIIKVSESTIARLAQEREVVSLEHATLLQPLVALAALGGVGANTNESTPTETAAKVSKSTGSPQHRASRDAEAILDSHVNKSPRVAKVPSSSGAIMGVHLPEANHPSSHSTHDPDKEILRRQSRVLTAEVEKYRHLVVQSMDEIRVLKDNRRRSNAMLNVGNSDSGGGMTTMREQYLLSELFKVQNELEAMKAKYEKSEKKNEEKQSPVPTEKPDNMPSAKGDGDESSSDDSSSDSEDEENPEKAPVTTMTLSVGRVTNNSFEKPSEEKSTELTTSAEENSEHRDSAVSVIQGRSKTFLLRKAFVKKRQAVDKIKAQYRGYLVRKNIELVDRSQRSLVVTYPMQVKMQIVQPHHIMETVCHGLPLRLVIRVSKDPSVVQIKMDQVDQDASSDDETPQLTSLFTTPTRSSTPVPRLPDVFYFHLFEIVALLPLEDETHVLEQLSEPEIARLLGSLLEVVMVDGDYRFRITRRATKQSQKGMPYPLMAPAITGSYLTRLRVHEEDKVDAVEDTVPSLTDSSRSLLTDHPVYRTRKSRVEFPSSFLAASEASVPIDKEDLDALIEQSRFSHAELGAP</sequence>
<dbReference type="EMBL" id="SPLM01000003">
    <property type="protein sequence ID" value="TMW67730.1"/>
    <property type="molecule type" value="Genomic_DNA"/>
</dbReference>
<feature type="region of interest" description="Disordered" evidence="2">
    <location>
        <begin position="494"/>
        <end position="519"/>
    </location>
</feature>
<feature type="coiled-coil region" evidence="1">
    <location>
        <begin position="362"/>
        <end position="396"/>
    </location>
</feature>
<evidence type="ECO:0000313" key="3">
    <source>
        <dbReference type="EMBL" id="TMW67730.1"/>
    </source>
</evidence>
<feature type="compositionally biased region" description="Polar residues" evidence="2">
    <location>
        <begin position="494"/>
        <end position="515"/>
    </location>
</feature>
<feature type="region of interest" description="Disordered" evidence="2">
    <location>
        <begin position="1"/>
        <end position="31"/>
    </location>
</feature>
<feature type="region of interest" description="Disordered" evidence="2">
    <location>
        <begin position="834"/>
        <end position="856"/>
    </location>
</feature>
<keyword evidence="1" id="KW-0175">Coiled coil</keyword>
<feature type="coiled-coil region" evidence="1">
    <location>
        <begin position="265"/>
        <end position="338"/>
    </location>
</feature>